<dbReference type="GO" id="GO:0006260">
    <property type="term" value="P:DNA replication"/>
    <property type="evidence" value="ECO:0007669"/>
    <property type="project" value="UniProtKB-KW"/>
</dbReference>
<dbReference type="Gene3D" id="3.90.79.10">
    <property type="entry name" value="Nucleoside Triphosphate Pyrophosphohydrolase"/>
    <property type="match status" value="1"/>
</dbReference>
<dbReference type="GO" id="GO:0016747">
    <property type="term" value="F:acyltransferase activity, transferring groups other than amino-acyl groups"/>
    <property type="evidence" value="ECO:0007669"/>
    <property type="project" value="InterPro"/>
</dbReference>
<dbReference type="InterPro" id="IPR029119">
    <property type="entry name" value="MutY_C"/>
</dbReference>
<keyword evidence="20" id="KW-0808">Transferase</keyword>
<dbReference type="EMBL" id="VWPK01000021">
    <property type="protein sequence ID" value="KAA5611353.1"/>
    <property type="molecule type" value="Genomic_DNA"/>
</dbReference>
<evidence type="ECO:0000256" key="1">
    <source>
        <dbReference type="ARBA" id="ARBA00001946"/>
    </source>
</evidence>
<proteinExistence type="inferred from homology"/>
<dbReference type="FunFam" id="3.90.79.10:FF:000014">
    <property type="entry name" value="8-oxo-dGTP diphosphatase MutT"/>
    <property type="match status" value="1"/>
</dbReference>
<dbReference type="PROSITE" id="PS51462">
    <property type="entry name" value="NUDIX"/>
    <property type="match status" value="1"/>
</dbReference>
<evidence type="ECO:0000313" key="20">
    <source>
        <dbReference type="EMBL" id="KAA5611353.1"/>
    </source>
</evidence>
<keyword evidence="5" id="KW-0479">Metal-binding</keyword>
<evidence type="ECO:0000256" key="13">
    <source>
        <dbReference type="ARBA" id="ARBA00040794"/>
    </source>
</evidence>
<organism evidence="20 21">
    <name type="scientific">Rhodovastum atsumiense</name>
    <dbReference type="NCBI Taxonomy" id="504468"/>
    <lineage>
        <taxon>Bacteria</taxon>
        <taxon>Pseudomonadati</taxon>
        <taxon>Pseudomonadota</taxon>
        <taxon>Alphaproteobacteria</taxon>
        <taxon>Acetobacterales</taxon>
        <taxon>Acetobacteraceae</taxon>
        <taxon>Rhodovastum</taxon>
    </lineage>
</organism>
<gene>
    <name evidence="20" type="ORF">F1189_14525</name>
</gene>
<evidence type="ECO:0000256" key="6">
    <source>
        <dbReference type="ARBA" id="ARBA00022763"/>
    </source>
</evidence>
<name>A0A5M6ISQ9_9PROT</name>
<evidence type="ECO:0000256" key="7">
    <source>
        <dbReference type="ARBA" id="ARBA00022801"/>
    </source>
</evidence>
<keyword evidence="9" id="KW-0234">DNA repair</keyword>
<keyword evidence="8" id="KW-0460">Magnesium</keyword>
<dbReference type="PROSITE" id="PS51186">
    <property type="entry name" value="GNAT"/>
    <property type="match status" value="1"/>
</dbReference>
<evidence type="ECO:0000256" key="17">
    <source>
        <dbReference type="SAM" id="MobiDB-lite"/>
    </source>
</evidence>
<keyword evidence="7" id="KW-0378">Hydrolase</keyword>
<evidence type="ECO:0000259" key="19">
    <source>
        <dbReference type="PROSITE" id="PS51462"/>
    </source>
</evidence>
<dbReference type="InterPro" id="IPR020084">
    <property type="entry name" value="NUDIX_hydrolase_CS"/>
</dbReference>
<evidence type="ECO:0000256" key="14">
    <source>
        <dbReference type="ARBA" id="ARBA00041592"/>
    </source>
</evidence>
<dbReference type="InterPro" id="IPR020476">
    <property type="entry name" value="Nudix_hydrolase"/>
</dbReference>
<protein>
    <recommendedName>
        <fullName evidence="13">8-oxo-dGTP diphosphatase</fullName>
        <ecNumber evidence="12">3.6.1.55</ecNumber>
    </recommendedName>
    <alternativeName>
        <fullName evidence="16">7,8-dihydro-8-oxoguanine-triphosphatase</fullName>
    </alternativeName>
    <alternativeName>
        <fullName evidence="15">Mutator protein MutT</fullName>
    </alternativeName>
    <alternativeName>
        <fullName evidence="14">dGTP pyrophosphohydrolase</fullName>
    </alternativeName>
</protein>
<dbReference type="PROSITE" id="PS00893">
    <property type="entry name" value="NUDIX_BOX"/>
    <property type="match status" value="1"/>
</dbReference>
<feature type="compositionally biased region" description="Polar residues" evidence="17">
    <location>
        <begin position="8"/>
        <end position="17"/>
    </location>
</feature>
<feature type="region of interest" description="Disordered" evidence="17">
    <location>
        <begin position="1"/>
        <end position="61"/>
    </location>
</feature>
<keyword evidence="3" id="KW-0515">Mutator protein</keyword>
<dbReference type="PANTHER" id="PTHR47707">
    <property type="entry name" value="8-OXO-DGTP DIPHOSPHATASE"/>
    <property type="match status" value="1"/>
</dbReference>
<dbReference type="InterPro" id="IPR000086">
    <property type="entry name" value="NUDIX_hydrolase_dom"/>
</dbReference>
<dbReference type="GO" id="GO:0006281">
    <property type="term" value="P:DNA repair"/>
    <property type="evidence" value="ECO:0007669"/>
    <property type="project" value="UniProtKB-KW"/>
</dbReference>
<dbReference type="GO" id="GO:0035539">
    <property type="term" value="F:8-oxo-7,8-dihydrodeoxyguanosine triphosphate pyrophosphatase activity"/>
    <property type="evidence" value="ECO:0007669"/>
    <property type="project" value="UniProtKB-EC"/>
</dbReference>
<feature type="domain" description="N-acetyltransferase" evidence="18">
    <location>
        <begin position="69"/>
        <end position="236"/>
    </location>
</feature>
<evidence type="ECO:0000256" key="15">
    <source>
        <dbReference type="ARBA" id="ARBA00041979"/>
    </source>
</evidence>
<dbReference type="Pfam" id="PF14815">
    <property type="entry name" value="NUDIX_4"/>
    <property type="match status" value="1"/>
</dbReference>
<dbReference type="InterPro" id="IPR015797">
    <property type="entry name" value="NUDIX_hydrolase-like_dom_sf"/>
</dbReference>
<evidence type="ECO:0000313" key="21">
    <source>
        <dbReference type="Proteomes" id="UP000325255"/>
    </source>
</evidence>
<evidence type="ECO:0000256" key="3">
    <source>
        <dbReference type="ARBA" id="ARBA00022457"/>
    </source>
</evidence>
<feature type="domain" description="Nudix hydrolase" evidence="19">
    <location>
        <begin position="260"/>
        <end position="388"/>
    </location>
</feature>
<comment type="cofactor">
    <cofactor evidence="1">
        <name>Mg(2+)</name>
        <dbReference type="ChEBI" id="CHEBI:18420"/>
    </cofactor>
</comment>
<dbReference type="CDD" id="cd03425">
    <property type="entry name" value="NUDIX_MutT_NudA_like"/>
    <property type="match status" value="1"/>
</dbReference>
<keyword evidence="21" id="KW-1185">Reference proteome</keyword>
<dbReference type="GO" id="GO:0044716">
    <property type="term" value="F:8-oxo-GDP phosphatase activity"/>
    <property type="evidence" value="ECO:0007669"/>
    <property type="project" value="TreeGrafter"/>
</dbReference>
<evidence type="ECO:0000256" key="2">
    <source>
        <dbReference type="ARBA" id="ARBA00005582"/>
    </source>
</evidence>
<dbReference type="EC" id="3.6.1.55" evidence="12"/>
<sequence>MPPRRRPTQQPAPSSAEANVPEEGDLDVAAASAVPPPQAPVESSSPEPGPPAEAEEASDDFTPLATERLILRPYKPEDAAELHRLINDWMVTRNLAAVPFPYRRELADEWIRSAAESLRQGTAYHLAVTGTEGEREIIVGGVGLRVDKARKTASLGYWVGQRFWRHGVASEAAARLARWALANLDLVRLEATAAHDNAGSVAVLRRIGFRQVGEGREKFLSLNAEQRVLRFQATREDLFGGPEPEVEPESCGPAPAGSSPLLLVAACALIDADGRVLLARRPEGKRMAGLWEFPGGKLNPGETPEAALIRELREELGIDVAAACLAPFAFASHRYERFHLLMPLFLCRRWKGRPQPREGQALAWVRPEKLSEYPMPEADLPLVPLLRDFL</sequence>
<evidence type="ECO:0000256" key="8">
    <source>
        <dbReference type="ARBA" id="ARBA00022842"/>
    </source>
</evidence>
<dbReference type="GO" id="GO:0044715">
    <property type="term" value="F:8-oxo-dGDP phosphatase activity"/>
    <property type="evidence" value="ECO:0007669"/>
    <property type="project" value="TreeGrafter"/>
</dbReference>
<evidence type="ECO:0000256" key="9">
    <source>
        <dbReference type="ARBA" id="ARBA00023204"/>
    </source>
</evidence>
<dbReference type="SUPFAM" id="SSF55729">
    <property type="entry name" value="Acyl-CoA N-acyltransferases (Nat)"/>
    <property type="match status" value="1"/>
</dbReference>
<dbReference type="GO" id="GO:0008413">
    <property type="term" value="F:8-oxo-7,8-dihydroguanosine triphosphate pyrophosphatase activity"/>
    <property type="evidence" value="ECO:0007669"/>
    <property type="project" value="TreeGrafter"/>
</dbReference>
<reference evidence="20 21" key="1">
    <citation type="submission" date="2019-09" db="EMBL/GenBank/DDBJ databases">
        <title>Genome sequence of Rhodovastum atsumiense, a diverse member of the Acetobacteraceae family of non-sulfur purple photosynthetic bacteria.</title>
        <authorList>
            <person name="Meyer T."/>
            <person name="Kyndt J."/>
        </authorList>
    </citation>
    <scope>NUCLEOTIDE SEQUENCE [LARGE SCALE GENOMIC DNA]</scope>
    <source>
        <strain evidence="20 21">DSM 21279</strain>
    </source>
</reference>
<comment type="caution">
    <text evidence="20">The sequence shown here is derived from an EMBL/GenBank/DDBJ whole genome shotgun (WGS) entry which is preliminary data.</text>
</comment>
<comment type="catalytic activity">
    <reaction evidence="11">
        <text>8-oxo-GTP + H2O = 8-oxo-GMP + diphosphate + H(+)</text>
        <dbReference type="Rhea" id="RHEA:67616"/>
        <dbReference type="ChEBI" id="CHEBI:15377"/>
        <dbReference type="ChEBI" id="CHEBI:15378"/>
        <dbReference type="ChEBI" id="CHEBI:33019"/>
        <dbReference type="ChEBI" id="CHEBI:143553"/>
        <dbReference type="ChEBI" id="CHEBI:145694"/>
    </reaction>
</comment>
<evidence type="ECO:0000256" key="4">
    <source>
        <dbReference type="ARBA" id="ARBA00022705"/>
    </source>
</evidence>
<comment type="catalytic activity">
    <reaction evidence="10">
        <text>8-oxo-dGTP + H2O = 8-oxo-dGMP + diphosphate + H(+)</text>
        <dbReference type="Rhea" id="RHEA:31575"/>
        <dbReference type="ChEBI" id="CHEBI:15377"/>
        <dbReference type="ChEBI" id="CHEBI:15378"/>
        <dbReference type="ChEBI" id="CHEBI:33019"/>
        <dbReference type="ChEBI" id="CHEBI:63224"/>
        <dbReference type="ChEBI" id="CHEBI:77896"/>
        <dbReference type="EC" id="3.6.1.55"/>
    </reaction>
</comment>
<evidence type="ECO:0000256" key="16">
    <source>
        <dbReference type="ARBA" id="ARBA00042798"/>
    </source>
</evidence>
<keyword evidence="4" id="KW-0235">DNA replication</keyword>
<dbReference type="GO" id="GO:0046872">
    <property type="term" value="F:metal ion binding"/>
    <property type="evidence" value="ECO:0007669"/>
    <property type="project" value="UniProtKB-KW"/>
</dbReference>
<dbReference type="PANTHER" id="PTHR47707:SF1">
    <property type="entry name" value="NUDIX HYDROLASE FAMILY PROTEIN"/>
    <property type="match status" value="1"/>
</dbReference>
<dbReference type="Gene3D" id="3.40.630.30">
    <property type="match status" value="1"/>
</dbReference>
<evidence type="ECO:0000256" key="10">
    <source>
        <dbReference type="ARBA" id="ARBA00035861"/>
    </source>
</evidence>
<evidence type="ECO:0000256" key="11">
    <source>
        <dbReference type="ARBA" id="ARBA00036904"/>
    </source>
</evidence>
<dbReference type="Pfam" id="PF13302">
    <property type="entry name" value="Acetyltransf_3"/>
    <property type="match status" value="1"/>
</dbReference>
<dbReference type="AlphaFoldDB" id="A0A5M6ISQ9"/>
<accession>A0A5M6ISQ9</accession>
<dbReference type="OrthoDB" id="9810648at2"/>
<dbReference type="InterPro" id="IPR016181">
    <property type="entry name" value="Acyl_CoA_acyltransferase"/>
</dbReference>
<dbReference type="InterPro" id="IPR000182">
    <property type="entry name" value="GNAT_dom"/>
</dbReference>
<keyword evidence="6" id="KW-0227">DNA damage</keyword>
<dbReference type="PRINTS" id="PR00502">
    <property type="entry name" value="NUDIXFAMILY"/>
</dbReference>
<comment type="similarity">
    <text evidence="2">Belongs to the Nudix hydrolase family.</text>
</comment>
<evidence type="ECO:0000256" key="12">
    <source>
        <dbReference type="ARBA" id="ARBA00038905"/>
    </source>
</evidence>
<dbReference type="Proteomes" id="UP000325255">
    <property type="component" value="Unassembled WGS sequence"/>
</dbReference>
<dbReference type="InterPro" id="IPR047127">
    <property type="entry name" value="MutT-like"/>
</dbReference>
<evidence type="ECO:0000259" key="18">
    <source>
        <dbReference type="PROSITE" id="PS51186"/>
    </source>
</evidence>
<dbReference type="SUPFAM" id="SSF55811">
    <property type="entry name" value="Nudix"/>
    <property type="match status" value="1"/>
</dbReference>
<evidence type="ECO:0000256" key="5">
    <source>
        <dbReference type="ARBA" id="ARBA00022723"/>
    </source>
</evidence>